<evidence type="ECO:0000256" key="4">
    <source>
        <dbReference type="ARBA" id="ARBA00023136"/>
    </source>
</evidence>
<accession>A0A809Z6L2</accession>
<protein>
    <recommendedName>
        <fullName evidence="5">Probable membrane transporter protein</fullName>
    </recommendedName>
</protein>
<feature type="transmembrane region" description="Helical" evidence="5">
    <location>
        <begin position="83"/>
        <end position="103"/>
    </location>
</feature>
<dbReference type="EMBL" id="AP023099">
    <property type="protein sequence ID" value="BCE91438.1"/>
    <property type="molecule type" value="Genomic_DNA"/>
</dbReference>
<dbReference type="EMBL" id="AP023092">
    <property type="protein sequence ID" value="BCE30482.1"/>
    <property type="molecule type" value="Genomic_DNA"/>
</dbReference>
<organism evidence="9">
    <name type="scientific">Bradyrhizobium diazoefficiens</name>
    <dbReference type="NCBI Taxonomy" id="1355477"/>
    <lineage>
        <taxon>Bacteria</taxon>
        <taxon>Pseudomonadati</taxon>
        <taxon>Pseudomonadota</taxon>
        <taxon>Alphaproteobacteria</taxon>
        <taxon>Hyphomicrobiales</taxon>
        <taxon>Nitrobacteraceae</taxon>
        <taxon>Bradyrhizobium</taxon>
    </lineage>
</organism>
<comment type="similarity">
    <text evidence="5">Belongs to the 4-toluene sulfonate uptake permease (TSUP) (TC 2.A.102) family.</text>
</comment>
<dbReference type="GO" id="GO:0005886">
    <property type="term" value="C:plasma membrane"/>
    <property type="evidence" value="ECO:0007669"/>
    <property type="project" value="UniProtKB-SubCell"/>
</dbReference>
<evidence type="ECO:0000313" key="7">
    <source>
        <dbReference type="EMBL" id="BCE30482.1"/>
    </source>
</evidence>
<gene>
    <name evidence="14" type="ORF">XF10B_42360</name>
    <name evidence="6" type="ORF">XF1B_43540</name>
    <name evidence="7" type="ORF">XF2B_42510</name>
    <name evidence="8" type="ORF">XF3B_42390</name>
    <name evidence="9" type="ORF">XF4B_42680</name>
    <name evidence="10" type="ORF">XF5B_43120</name>
    <name evidence="11" type="ORF">XF6B_42700</name>
    <name evidence="12" type="ORF">XF8B_53490</name>
    <name evidence="13" type="ORF">XF9B_62690</name>
</gene>
<sequence>MPATGYIRPIPGAPPLAFLFVLTVGLVAGTISGIVGTGSSIMLMPVLVYAYGPKEAVPIMAVASVMANFSRILAWWREVDWRACAAYSVTGVPAAALGARTLLALPSHTVDLAIGIFLIAMVPVRHWLARHDLKANLWHLAIGGAVIGYLTGIVVSTGPLSVPLFLFYGLSKGAFLATEAAASLGLYFAKSVTFERFGALTSDVFIKGLIAGSSLMAGAFIAKRFVLHLKPEMFRLLMDAIMIAAGLSMFWNATQP</sequence>
<reference evidence="9" key="5">
    <citation type="submission" date="2020-05" db="EMBL/GenBank/DDBJ databases">
        <title>Complete genome sequence of Bradyrhizobium diazoefficiens XF4 isolated from soybean nodule.</title>
        <authorList>
            <person name="Noda R."/>
            <person name="Kakizaki K."/>
            <person name="Minamisawa K."/>
        </authorList>
    </citation>
    <scope>NUCLEOTIDE SEQUENCE</scope>
    <source>
        <strain evidence="9">XF4</strain>
    </source>
</reference>
<dbReference type="EMBL" id="AP023095">
    <property type="protein sequence ID" value="BCE56800.1"/>
    <property type="molecule type" value="Genomic_DNA"/>
</dbReference>
<reference evidence="14" key="2">
    <citation type="submission" date="2020-05" db="EMBL/GenBank/DDBJ databases">
        <title>Complete genome sequence of Bradyrhizobium diazoefficiens XF10 isolated from soybean nodule.</title>
        <authorList>
            <person name="Noda R."/>
            <person name="Kakizaki K."/>
            <person name="Minamisawa K."/>
        </authorList>
    </citation>
    <scope>NUCLEOTIDE SEQUENCE</scope>
    <source>
        <strain evidence="14">XF10</strain>
    </source>
</reference>
<dbReference type="PANTHER" id="PTHR43483">
    <property type="entry name" value="MEMBRANE TRANSPORTER PROTEIN HI_0806-RELATED"/>
    <property type="match status" value="1"/>
</dbReference>
<reference evidence="6" key="1">
    <citation type="submission" date="2020-05" db="EMBL/GenBank/DDBJ databases">
        <title>Complete genome sequence of Bradyrhizobium diazoefficiens XF1 isolated from soybean nodule.</title>
        <authorList>
            <person name="Noda R."/>
            <person name="Kakizaki K."/>
            <person name="Minamisawa K."/>
        </authorList>
    </citation>
    <scope>NUCLEOTIDE SEQUENCE</scope>
    <source>
        <strain evidence="6">XF1</strain>
    </source>
</reference>
<keyword evidence="4 5" id="KW-0472">Membrane</keyword>
<feature type="transmembrane region" description="Helical" evidence="5">
    <location>
        <begin position="140"/>
        <end position="168"/>
    </location>
</feature>
<evidence type="ECO:0000313" key="11">
    <source>
        <dbReference type="EMBL" id="BCE65471.1"/>
    </source>
</evidence>
<evidence type="ECO:0000313" key="10">
    <source>
        <dbReference type="EMBL" id="BCE56800.1"/>
    </source>
</evidence>
<dbReference type="EMBL" id="AP023097">
    <property type="protein sequence ID" value="BCE75238.1"/>
    <property type="molecule type" value="Genomic_DNA"/>
</dbReference>
<dbReference type="EMBL" id="AP023091">
    <property type="protein sequence ID" value="BCE21673.1"/>
    <property type="molecule type" value="Genomic_DNA"/>
</dbReference>
<reference evidence="12" key="8">
    <citation type="submission" date="2020-05" db="EMBL/GenBank/DDBJ databases">
        <title>Complete genome sequence of Bradyrhizobium diazoefficiens XF8 isolated from soybean nodule.</title>
        <authorList>
            <person name="Noda R."/>
            <person name="Kakizaki K."/>
            <person name="Minamisawa K."/>
        </authorList>
    </citation>
    <scope>NUCLEOTIDE SEQUENCE</scope>
    <source>
        <strain evidence="12">XF8</strain>
    </source>
</reference>
<dbReference type="EMBL" id="AP023098">
    <property type="protein sequence ID" value="BCE84848.1"/>
    <property type="molecule type" value="Genomic_DNA"/>
</dbReference>
<dbReference type="PANTHER" id="PTHR43483:SF3">
    <property type="entry name" value="MEMBRANE TRANSPORTER PROTEIN HI_0806-RELATED"/>
    <property type="match status" value="1"/>
</dbReference>
<evidence type="ECO:0000256" key="2">
    <source>
        <dbReference type="ARBA" id="ARBA00022692"/>
    </source>
</evidence>
<reference evidence="10" key="6">
    <citation type="submission" date="2020-05" db="EMBL/GenBank/DDBJ databases">
        <title>Complete genome sequence of Bradyrhizobium diazoefficiens XF5 isolated from soybean nodule.</title>
        <authorList>
            <person name="Noda R."/>
            <person name="Kakizaki K."/>
            <person name="Minamisawa K."/>
        </authorList>
    </citation>
    <scope>NUCLEOTIDE SEQUENCE</scope>
    <source>
        <strain evidence="10">XF5</strain>
    </source>
</reference>
<proteinExistence type="inferred from homology"/>
<reference evidence="8" key="4">
    <citation type="submission" date="2020-05" db="EMBL/GenBank/DDBJ databases">
        <title>Complete genome sequence of Bradyrhizobium diazoefficiens XF3 isolated from soybean nodule.</title>
        <authorList>
            <person name="Noda R."/>
            <person name="Kakizaki K."/>
            <person name="Minamisawa K."/>
        </authorList>
    </citation>
    <scope>NUCLEOTIDE SEQUENCE</scope>
    <source>
        <strain evidence="8">XF3</strain>
    </source>
</reference>
<feature type="transmembrane region" description="Helical" evidence="5">
    <location>
        <begin position="109"/>
        <end position="128"/>
    </location>
</feature>
<evidence type="ECO:0000256" key="3">
    <source>
        <dbReference type="ARBA" id="ARBA00022989"/>
    </source>
</evidence>
<feature type="transmembrane region" description="Helical" evidence="5">
    <location>
        <begin position="234"/>
        <end position="253"/>
    </location>
</feature>
<evidence type="ECO:0000313" key="8">
    <source>
        <dbReference type="EMBL" id="BCE39208.1"/>
    </source>
</evidence>
<reference evidence="13" key="9">
    <citation type="submission" date="2020-05" db="EMBL/GenBank/DDBJ databases">
        <title>Complete genome sequence of Bradyrhizobium diazoefficiens XF9 isolated from soybean nodule.</title>
        <authorList>
            <person name="Noda R."/>
            <person name="Kakizaki K."/>
            <person name="Minamisawa K."/>
        </authorList>
    </citation>
    <scope>NUCLEOTIDE SEQUENCE</scope>
    <source>
        <strain evidence="13">XF9</strain>
    </source>
</reference>
<reference evidence="7" key="3">
    <citation type="submission" date="2020-05" db="EMBL/GenBank/DDBJ databases">
        <title>Complete genome sequence of Bradyrhizobium diazoefficiens XF2 isolated from soybean nodule.</title>
        <authorList>
            <person name="Noda R."/>
            <person name="Kakizaki K."/>
            <person name="Minamisawa K."/>
        </authorList>
    </citation>
    <scope>NUCLEOTIDE SEQUENCE</scope>
    <source>
        <strain evidence="7">XF2</strain>
    </source>
</reference>
<keyword evidence="2 5" id="KW-0812">Transmembrane</keyword>
<evidence type="ECO:0000256" key="5">
    <source>
        <dbReference type="RuleBase" id="RU363041"/>
    </source>
</evidence>
<comment type="subcellular location">
    <subcellularLocation>
        <location evidence="5">Cell membrane</location>
        <topology evidence="5">Multi-pass membrane protein</topology>
    </subcellularLocation>
    <subcellularLocation>
        <location evidence="1">Membrane</location>
        <topology evidence="1">Multi-pass membrane protein</topology>
    </subcellularLocation>
</comment>
<feature type="transmembrane region" description="Helical" evidence="5">
    <location>
        <begin position="16"/>
        <end position="36"/>
    </location>
</feature>
<evidence type="ECO:0000313" key="13">
    <source>
        <dbReference type="EMBL" id="BCE84848.1"/>
    </source>
</evidence>
<dbReference type="EMBL" id="AP023093">
    <property type="protein sequence ID" value="BCE39208.1"/>
    <property type="molecule type" value="Genomic_DNA"/>
</dbReference>
<evidence type="ECO:0000313" key="12">
    <source>
        <dbReference type="EMBL" id="BCE75238.1"/>
    </source>
</evidence>
<dbReference type="EMBL" id="AP023096">
    <property type="protein sequence ID" value="BCE65471.1"/>
    <property type="molecule type" value="Genomic_DNA"/>
</dbReference>
<evidence type="ECO:0000313" key="9">
    <source>
        <dbReference type="EMBL" id="BCE47919.1"/>
    </source>
</evidence>
<evidence type="ECO:0000313" key="14">
    <source>
        <dbReference type="EMBL" id="BCE91438.1"/>
    </source>
</evidence>
<evidence type="ECO:0000256" key="1">
    <source>
        <dbReference type="ARBA" id="ARBA00004141"/>
    </source>
</evidence>
<keyword evidence="5" id="KW-1003">Cell membrane</keyword>
<evidence type="ECO:0000313" key="6">
    <source>
        <dbReference type="EMBL" id="BCE21673.1"/>
    </source>
</evidence>
<keyword evidence="3 5" id="KW-1133">Transmembrane helix</keyword>
<name>A0A809Z6L2_9BRAD</name>
<reference evidence="11" key="7">
    <citation type="submission" date="2020-05" db="EMBL/GenBank/DDBJ databases">
        <title>Complete genome sequence of Bradyrhizobium diazoefficiens XF6 isolated from soybean nodule.</title>
        <authorList>
            <person name="Noda R."/>
            <person name="Kakizaki K."/>
            <person name="Minamisawa K."/>
        </authorList>
    </citation>
    <scope>NUCLEOTIDE SEQUENCE</scope>
    <source>
        <strain evidence="11">XF6</strain>
    </source>
</reference>
<dbReference type="Pfam" id="PF01925">
    <property type="entry name" value="TauE"/>
    <property type="match status" value="1"/>
</dbReference>
<feature type="transmembrane region" description="Helical" evidence="5">
    <location>
        <begin position="204"/>
        <end position="222"/>
    </location>
</feature>
<feature type="transmembrane region" description="Helical" evidence="5">
    <location>
        <begin position="56"/>
        <end position="76"/>
    </location>
</feature>
<dbReference type="AlphaFoldDB" id="A0A809Z6L2"/>
<dbReference type="EMBL" id="AP023094">
    <property type="protein sequence ID" value="BCE47919.1"/>
    <property type="molecule type" value="Genomic_DNA"/>
</dbReference>
<dbReference type="InterPro" id="IPR002781">
    <property type="entry name" value="TM_pro_TauE-like"/>
</dbReference>